<dbReference type="Proteomes" id="UP001168528">
    <property type="component" value="Unassembled WGS sequence"/>
</dbReference>
<feature type="domain" description="Methyltransferase" evidence="1">
    <location>
        <begin position="172"/>
        <end position="332"/>
    </location>
</feature>
<name>A0ABT8RAJ8_9BACT</name>
<dbReference type="EMBL" id="JAUKPO010000010">
    <property type="protein sequence ID" value="MDO1448228.1"/>
    <property type="molecule type" value="Genomic_DNA"/>
</dbReference>
<dbReference type="InterPro" id="IPR036388">
    <property type="entry name" value="WH-like_DNA-bd_sf"/>
</dbReference>
<evidence type="ECO:0000259" key="2">
    <source>
        <dbReference type="Pfam" id="PF21320"/>
    </source>
</evidence>
<evidence type="ECO:0000313" key="3">
    <source>
        <dbReference type="EMBL" id="MDO1448228.1"/>
    </source>
</evidence>
<dbReference type="InterPro" id="IPR029063">
    <property type="entry name" value="SAM-dependent_MTases_sf"/>
</dbReference>
<keyword evidence="3" id="KW-0808">Transferase</keyword>
<keyword evidence="4" id="KW-1185">Reference proteome</keyword>
<dbReference type="PANTHER" id="PTHR45128:SF1">
    <property type="entry name" value="S-ADENOSYLMETHIONINE-DEPENDENT METHYLTRANSFERASE RV2258C"/>
    <property type="match status" value="1"/>
</dbReference>
<dbReference type="Pfam" id="PF13847">
    <property type="entry name" value="Methyltransf_31"/>
    <property type="match status" value="1"/>
</dbReference>
<dbReference type="Gene3D" id="1.10.10.10">
    <property type="entry name" value="Winged helix-like DNA-binding domain superfamily/Winged helix DNA-binding domain"/>
    <property type="match status" value="1"/>
</dbReference>
<dbReference type="SUPFAM" id="SSF46785">
    <property type="entry name" value="Winged helix' DNA-binding domain"/>
    <property type="match status" value="1"/>
</dbReference>
<dbReference type="Gene3D" id="3.40.50.150">
    <property type="entry name" value="Vaccinia Virus protein VP39"/>
    <property type="match status" value="1"/>
</dbReference>
<evidence type="ECO:0000259" key="1">
    <source>
        <dbReference type="Pfam" id="PF13847"/>
    </source>
</evidence>
<feature type="domain" description="S-adenosylmethionine-dependent methyltransferase Rv2258c-like winged HTH" evidence="2">
    <location>
        <begin position="24"/>
        <end position="98"/>
    </location>
</feature>
<sequence length="365" mass="40064">MCTLEMPTATQDFAGTLLHTYNQAALTLMISVGHQAGLFDQMGTMPPATSVEIAAATGLQERYVREWLGAMVTGEIIDYTPETGQYHLPASRAAFLMRSSGSDNLAVFAQYIPVLATVENDILNCFKNGGGVPYAKYSRFHEVMAEDSGQSVLSSLIDQILPLAPGLTASLEKGIEVMDVGCGSGRALNLLAKTFPKSRFTGYDLCLEPLEVARAEAHKAGLTNVTFQQRDLTHFAPDQPFDLITAFDAIHDQARPDQVLAMIYQSLKQDGTFLMQDIDGSSHLHNNLHHPLGTFLYTVSCMHCMTVSLAQDGMALGTMWGTEKAEQLLKEAGFKHMSVKRLPHDAQNCYYIVKKEITYPKVYGI</sequence>
<protein>
    <submittedName>
        <fullName evidence="3">Class I SAM-dependent methyltransferase</fullName>
        <ecNumber evidence="3">2.1.1.-</ecNumber>
    </submittedName>
</protein>
<accession>A0ABT8RAJ8</accession>
<keyword evidence="3" id="KW-0489">Methyltransferase</keyword>
<reference evidence="3" key="1">
    <citation type="submission" date="2023-07" db="EMBL/GenBank/DDBJ databases">
        <title>The genome sequence of Rhodocytophaga aerolata KACC 12507.</title>
        <authorList>
            <person name="Zhang X."/>
        </authorList>
    </citation>
    <scope>NUCLEOTIDE SEQUENCE</scope>
    <source>
        <strain evidence="3">KACC 12507</strain>
    </source>
</reference>
<organism evidence="3 4">
    <name type="scientific">Rhodocytophaga aerolata</name>
    <dbReference type="NCBI Taxonomy" id="455078"/>
    <lineage>
        <taxon>Bacteria</taxon>
        <taxon>Pseudomonadati</taxon>
        <taxon>Bacteroidota</taxon>
        <taxon>Cytophagia</taxon>
        <taxon>Cytophagales</taxon>
        <taxon>Rhodocytophagaceae</taxon>
        <taxon>Rhodocytophaga</taxon>
    </lineage>
</organism>
<dbReference type="InterPro" id="IPR036390">
    <property type="entry name" value="WH_DNA-bd_sf"/>
</dbReference>
<dbReference type="SUPFAM" id="SSF53335">
    <property type="entry name" value="S-adenosyl-L-methionine-dependent methyltransferases"/>
    <property type="match status" value="1"/>
</dbReference>
<evidence type="ECO:0000313" key="4">
    <source>
        <dbReference type="Proteomes" id="UP001168528"/>
    </source>
</evidence>
<dbReference type="RefSeq" id="WP_302039029.1">
    <property type="nucleotide sequence ID" value="NZ_JAUKPO010000010.1"/>
</dbReference>
<gene>
    <name evidence="3" type="ORF">Q0590_18280</name>
</gene>
<dbReference type="InterPro" id="IPR053173">
    <property type="entry name" value="SAM-binding_MTase"/>
</dbReference>
<dbReference type="EC" id="2.1.1.-" evidence="3"/>
<dbReference type="GO" id="GO:0032259">
    <property type="term" value="P:methylation"/>
    <property type="evidence" value="ECO:0007669"/>
    <property type="project" value="UniProtKB-KW"/>
</dbReference>
<comment type="caution">
    <text evidence="3">The sequence shown here is derived from an EMBL/GenBank/DDBJ whole genome shotgun (WGS) entry which is preliminary data.</text>
</comment>
<dbReference type="InterPro" id="IPR048711">
    <property type="entry name" value="WHD_Rv2258c"/>
</dbReference>
<dbReference type="GO" id="GO:0008168">
    <property type="term" value="F:methyltransferase activity"/>
    <property type="evidence" value="ECO:0007669"/>
    <property type="project" value="UniProtKB-KW"/>
</dbReference>
<dbReference type="Pfam" id="PF21320">
    <property type="entry name" value="WHD_Rv2258c"/>
    <property type="match status" value="1"/>
</dbReference>
<dbReference type="PANTHER" id="PTHR45128">
    <property type="entry name" value="METHYLTRANSFERASE TYPE 11"/>
    <property type="match status" value="1"/>
</dbReference>
<proteinExistence type="predicted"/>
<dbReference type="CDD" id="cd02440">
    <property type="entry name" value="AdoMet_MTases"/>
    <property type="match status" value="1"/>
</dbReference>
<dbReference type="InterPro" id="IPR025714">
    <property type="entry name" value="Methyltranfer_dom"/>
</dbReference>